<feature type="transmembrane region" description="Helical" evidence="1">
    <location>
        <begin position="12"/>
        <end position="37"/>
    </location>
</feature>
<feature type="transmembrane region" description="Helical" evidence="1">
    <location>
        <begin position="159"/>
        <end position="180"/>
    </location>
</feature>
<keyword evidence="1" id="KW-0472">Membrane</keyword>
<proteinExistence type="predicted"/>
<reference evidence="2" key="1">
    <citation type="submission" date="2021-01" db="EMBL/GenBank/DDBJ databases">
        <authorList>
            <consortium name="Genoscope - CEA"/>
            <person name="William W."/>
        </authorList>
    </citation>
    <scope>NUCLEOTIDE SEQUENCE</scope>
</reference>
<dbReference type="OrthoDB" id="166803at2759"/>
<evidence type="ECO:0000313" key="3">
    <source>
        <dbReference type="Proteomes" id="UP000692954"/>
    </source>
</evidence>
<keyword evidence="1" id="KW-1133">Transmembrane helix</keyword>
<comment type="caution">
    <text evidence="2">The sequence shown here is derived from an EMBL/GenBank/DDBJ whole genome shotgun (WGS) entry which is preliminary data.</text>
</comment>
<feature type="transmembrane region" description="Helical" evidence="1">
    <location>
        <begin position="83"/>
        <end position="102"/>
    </location>
</feature>
<sequence>MVFWQIQKIHRIIQRILIIILNSLILITFVLLLQWVLDFRYFCYSILKDFRVQILEAIFRGIIEQQFVLIGFNIFLYDILVRYLIQHFWFTLFVVSLAKFLAKRYFIRNYVQMAIIEKIDYFIYYLANEKKPVKFMCLIQFLTIPTIFKTRLVDFLKQLIVNSYILQYLVLLFGLHFCYIQNKIQNHCLIYFNQVIPIIMFHIAQNFECILFYDSQFIILLNQPNQYKK</sequence>
<gene>
    <name evidence="2" type="ORF">PSON_ATCC_30995.1.T0150264</name>
</gene>
<organism evidence="2 3">
    <name type="scientific">Paramecium sonneborni</name>
    <dbReference type="NCBI Taxonomy" id="65129"/>
    <lineage>
        <taxon>Eukaryota</taxon>
        <taxon>Sar</taxon>
        <taxon>Alveolata</taxon>
        <taxon>Ciliophora</taxon>
        <taxon>Intramacronucleata</taxon>
        <taxon>Oligohymenophorea</taxon>
        <taxon>Peniculida</taxon>
        <taxon>Parameciidae</taxon>
        <taxon>Paramecium</taxon>
    </lineage>
</organism>
<evidence type="ECO:0000313" key="2">
    <source>
        <dbReference type="EMBL" id="CAD8061360.1"/>
    </source>
</evidence>
<dbReference type="EMBL" id="CAJJDN010000015">
    <property type="protein sequence ID" value="CAD8061360.1"/>
    <property type="molecule type" value="Genomic_DNA"/>
</dbReference>
<name>A0A8S1L091_9CILI</name>
<protein>
    <recommendedName>
        <fullName evidence="4">Transmembrane protein</fullName>
    </recommendedName>
</protein>
<evidence type="ECO:0008006" key="4">
    <source>
        <dbReference type="Google" id="ProtNLM"/>
    </source>
</evidence>
<dbReference type="Proteomes" id="UP000692954">
    <property type="component" value="Unassembled WGS sequence"/>
</dbReference>
<accession>A0A8S1L091</accession>
<keyword evidence="1" id="KW-0812">Transmembrane</keyword>
<evidence type="ECO:0000256" key="1">
    <source>
        <dbReference type="SAM" id="Phobius"/>
    </source>
</evidence>
<dbReference type="AlphaFoldDB" id="A0A8S1L091"/>
<keyword evidence="3" id="KW-1185">Reference proteome</keyword>